<dbReference type="InterPro" id="IPR058923">
    <property type="entry name" value="RCC1-like_dom"/>
</dbReference>
<evidence type="ECO:0000256" key="2">
    <source>
        <dbReference type="PROSITE-ProRule" id="PRU00235"/>
    </source>
</evidence>
<dbReference type="Pfam" id="PF00612">
    <property type="entry name" value="IQ"/>
    <property type="match status" value="1"/>
</dbReference>
<dbReference type="Pfam" id="PF25390">
    <property type="entry name" value="WD40_RLD"/>
    <property type="match status" value="1"/>
</dbReference>
<dbReference type="InterPro" id="IPR000048">
    <property type="entry name" value="IQ_motif_EF-hand-BS"/>
</dbReference>
<organism evidence="6 7">
    <name type="scientific">Aphanomyces euteiches</name>
    <dbReference type="NCBI Taxonomy" id="100861"/>
    <lineage>
        <taxon>Eukaryota</taxon>
        <taxon>Sar</taxon>
        <taxon>Stramenopiles</taxon>
        <taxon>Oomycota</taxon>
        <taxon>Saprolegniomycetes</taxon>
        <taxon>Saprolegniales</taxon>
        <taxon>Verrucalvaceae</taxon>
        <taxon>Aphanomyces</taxon>
    </lineage>
</organism>
<feature type="region of interest" description="Disordered" evidence="4">
    <location>
        <begin position="689"/>
        <end position="725"/>
    </location>
</feature>
<evidence type="ECO:0000256" key="1">
    <source>
        <dbReference type="ARBA" id="ARBA00022737"/>
    </source>
</evidence>
<feature type="repeat" description="RCC1" evidence="2">
    <location>
        <begin position="280"/>
        <end position="329"/>
    </location>
</feature>
<evidence type="ECO:0000313" key="7">
    <source>
        <dbReference type="Proteomes" id="UP000481153"/>
    </source>
</evidence>
<dbReference type="PROSITE" id="PS50255">
    <property type="entry name" value="CYTOCHROME_B5_2"/>
    <property type="match status" value="1"/>
</dbReference>
<feature type="coiled-coil region" evidence="3">
    <location>
        <begin position="618"/>
        <end position="665"/>
    </location>
</feature>
<gene>
    <name evidence="6" type="ORF">Ae201684_009452</name>
</gene>
<dbReference type="VEuPathDB" id="FungiDB:AeMF1_001448"/>
<keyword evidence="1" id="KW-0677">Repeat</keyword>
<dbReference type="InterPro" id="IPR036400">
    <property type="entry name" value="Cyt_B5-like_heme/steroid_sf"/>
</dbReference>
<dbReference type="PANTHER" id="PTHR22872">
    <property type="entry name" value="BTK-BINDING PROTEIN-RELATED"/>
    <property type="match status" value="1"/>
</dbReference>
<dbReference type="EMBL" id="VJMJ01000119">
    <property type="protein sequence ID" value="KAF0733895.1"/>
    <property type="molecule type" value="Genomic_DNA"/>
</dbReference>
<dbReference type="PROSITE" id="PS00626">
    <property type="entry name" value="RCC1_2"/>
    <property type="match status" value="2"/>
</dbReference>
<name>A0A6G0X281_9STRA</name>
<dbReference type="SUPFAM" id="SSF55856">
    <property type="entry name" value="Cytochrome b5-like heme/steroid binding domain"/>
    <property type="match status" value="1"/>
</dbReference>
<dbReference type="PRINTS" id="PR00633">
    <property type="entry name" value="RCCNDNSATION"/>
</dbReference>
<feature type="repeat" description="RCC1" evidence="2">
    <location>
        <begin position="178"/>
        <end position="229"/>
    </location>
</feature>
<proteinExistence type="predicted"/>
<evidence type="ECO:0000256" key="3">
    <source>
        <dbReference type="SAM" id="Coils"/>
    </source>
</evidence>
<comment type="caution">
    <text evidence="6">The sequence shown here is derived from an EMBL/GenBank/DDBJ whole genome shotgun (WGS) entry which is preliminary data.</text>
</comment>
<keyword evidence="7" id="KW-1185">Reference proteome</keyword>
<dbReference type="Gene3D" id="2.130.10.30">
    <property type="entry name" value="Regulator of chromosome condensation 1/beta-lactamase-inhibitor protein II"/>
    <property type="match status" value="2"/>
</dbReference>
<dbReference type="InterPro" id="IPR001199">
    <property type="entry name" value="Cyt_B5-like_heme/steroid-bd"/>
</dbReference>
<feature type="domain" description="Cytochrome b5 heme-binding" evidence="5">
    <location>
        <begin position="874"/>
        <end position="988"/>
    </location>
</feature>
<feature type="region of interest" description="Disordered" evidence="4">
    <location>
        <begin position="1"/>
        <end position="20"/>
    </location>
</feature>
<dbReference type="SMART" id="SM01117">
    <property type="entry name" value="Cyt-b5"/>
    <property type="match status" value="1"/>
</dbReference>
<dbReference type="Gene3D" id="3.10.120.10">
    <property type="entry name" value="Cytochrome b5-like heme/steroid binding domain"/>
    <property type="match status" value="1"/>
</dbReference>
<dbReference type="InterPro" id="IPR051625">
    <property type="entry name" value="Signaling_Regulatory_Domain"/>
</dbReference>
<dbReference type="SUPFAM" id="SSF50985">
    <property type="entry name" value="RCC1/BLIP-II"/>
    <property type="match status" value="1"/>
</dbReference>
<evidence type="ECO:0000259" key="5">
    <source>
        <dbReference type="PROSITE" id="PS50255"/>
    </source>
</evidence>
<dbReference type="Proteomes" id="UP000481153">
    <property type="component" value="Unassembled WGS sequence"/>
</dbReference>
<dbReference type="PROSITE" id="PS50096">
    <property type="entry name" value="IQ"/>
    <property type="match status" value="1"/>
</dbReference>
<feature type="repeat" description="RCC1" evidence="2">
    <location>
        <begin position="330"/>
        <end position="379"/>
    </location>
</feature>
<dbReference type="PROSITE" id="PS50012">
    <property type="entry name" value="RCC1_3"/>
    <property type="match status" value="6"/>
</dbReference>
<protein>
    <recommendedName>
        <fullName evidence="5">Cytochrome b5 heme-binding domain-containing protein</fullName>
    </recommendedName>
</protein>
<dbReference type="SMART" id="SM00015">
    <property type="entry name" value="IQ"/>
    <property type="match status" value="2"/>
</dbReference>
<reference evidence="6 7" key="1">
    <citation type="submission" date="2019-07" db="EMBL/GenBank/DDBJ databases">
        <title>Genomics analysis of Aphanomyces spp. identifies a new class of oomycete effector associated with host adaptation.</title>
        <authorList>
            <person name="Gaulin E."/>
        </authorList>
    </citation>
    <scope>NUCLEOTIDE SEQUENCE [LARGE SCALE GENOMIC DNA]</scope>
    <source>
        <strain evidence="6 7">ATCC 201684</strain>
    </source>
</reference>
<dbReference type="InterPro" id="IPR009091">
    <property type="entry name" value="RCC1/BLIP-II"/>
</dbReference>
<accession>A0A6G0X281</accession>
<dbReference type="AlphaFoldDB" id="A0A6G0X281"/>
<feature type="repeat" description="RCC1" evidence="2">
    <location>
        <begin position="380"/>
        <end position="432"/>
    </location>
</feature>
<feature type="coiled-coil region" evidence="3">
    <location>
        <begin position="548"/>
        <end position="582"/>
    </location>
</feature>
<feature type="repeat" description="RCC1" evidence="2">
    <location>
        <begin position="230"/>
        <end position="279"/>
    </location>
</feature>
<keyword evidence="3" id="KW-0175">Coiled coil</keyword>
<evidence type="ECO:0000313" key="6">
    <source>
        <dbReference type="EMBL" id="KAF0733895.1"/>
    </source>
</evidence>
<feature type="repeat" description="RCC1" evidence="2">
    <location>
        <begin position="75"/>
        <end position="130"/>
    </location>
</feature>
<sequence>MKRRGSQPDSWPRNKGNAAFKFSKTEQAKRDFLRRLGCDLQRDDIPSQAFKSAYVLPKKQAGLIKTTALDFYSLLEVRSWGSGSHGQLGLGDDRHRPTPDIMLPIYKITNDPSRVQICCGDLVSAAINELGQVYVWGRLPLDASQNIRVPERVSGLDKVCIRQMDCGPGHMAFVSIDGYVFTWGKGASGRLGHGDEHNVYLPRSLTSPLAVSIRQVACGEEHTLLLTTSGTILSFGNGRAGQLGLGTYCNCSEPSLVPLDHVVVQIACGMNHSGAVSDGGEVFTWGWGEQGRLGHGSEEPQPSAKHVDGLRHVTTLSCGGAHSLALTKCQKVFAWGWGAFGQLGNGSCHDCLVPKAIKSLENVTAIACGYGHSAAVTDHGELYIWGFGEEGQTGTGDEKNHETPQRVISSDREGQILHVSLGKAHTMAVVLLNADTALRKRLSPENIRLAAITLQCFVRRTVARLKAHRLRCERQVHAKEKHNHDLKKLADEEGFEVERIAALERLDAERKLVEKAQAIEAQRRRELEIASATRIQSIVRRHLARHSVAKRLRQIRKVQAASERAEQEAQELATRLAVVEVEAEALAIDDIARLFLDDVVDAAEDMTLQVVEEQWLQLESAKQLKRREEMLLQQQKEEAQRRAALAEEREARRREAVEAAEAELKRRRDREIADAKAKRLARLQNQTSIPTPIPHVGETKHKRRGKEKKRDVEELNANRAKREKERAELAQQKRLMEEQLREKQQVAAKLESERHERLFRKSLQNSPTVRPNAAFHVRATYIAETSTSYRGELKPHYVLDPAAPSTDIGKDVQRVPTASKYRIFRELQRGAITNDRTYRVSKSSDGKRPSNQLCLPLYRDAAAMPKFSLPKIHRRYYTPEEVAMHKCAEDCWVVVFSHVLDITDLIAKNRGMLTQPLVNHAGEDISHWFDPDTMDVKTHIDPDRNLRLPYLPHGRFLHVPPPEPVTTWNTLDLKPWWTDDQYFIGFITQRVRMIEVVNTLTHQKHSLQVCTEETIEEIQYRYIDLQFNAHAASYTWKYLDGDEFVPLDMAKTLTENGIPDESLEFEKLNMDADEFMPILHLYYNDDLTIM</sequence>
<dbReference type="InterPro" id="IPR000408">
    <property type="entry name" value="Reg_chr_condens"/>
</dbReference>
<evidence type="ECO:0000256" key="4">
    <source>
        <dbReference type="SAM" id="MobiDB-lite"/>
    </source>
</evidence>